<dbReference type="HAMAP" id="MF_01931">
    <property type="entry name" value="PurF"/>
    <property type="match status" value="1"/>
</dbReference>
<accession>A0A1E5KWA5</accession>
<dbReference type="CDD" id="cd06223">
    <property type="entry name" value="PRTases_typeI"/>
    <property type="match status" value="1"/>
</dbReference>
<evidence type="ECO:0000313" key="12">
    <source>
        <dbReference type="EMBL" id="OEH82154.1"/>
    </source>
</evidence>
<protein>
    <recommendedName>
        <fullName evidence="7">Amidophosphoribosyltransferase</fullName>
        <shortName evidence="7">ATase</shortName>
        <ecNumber evidence="7">2.4.2.14</ecNumber>
    </recommendedName>
    <alternativeName>
        <fullName evidence="7">Glutamine phosphoribosylpyrophosphate amidotransferase</fullName>
        <shortName evidence="7">GPATase</shortName>
    </alternativeName>
</protein>
<comment type="pathway">
    <text evidence="1 7 8">Purine metabolism; IMP biosynthesis via de novo pathway; N(1)-(5-phospho-D-ribosyl)glycinamide from 5-phospho-alpha-D-ribose 1-diphosphate: step 1/2.</text>
</comment>
<dbReference type="Pfam" id="PF13522">
    <property type="entry name" value="GATase_6"/>
    <property type="match status" value="1"/>
</dbReference>
<keyword evidence="6 7" id="KW-0315">Glutamine amidotransferase</keyword>
<keyword evidence="13" id="KW-1185">Reference proteome</keyword>
<dbReference type="PANTHER" id="PTHR11907">
    <property type="entry name" value="AMIDOPHOSPHORIBOSYLTRANSFERASE"/>
    <property type="match status" value="1"/>
</dbReference>
<keyword evidence="5 7" id="KW-0658">Purine biosynthesis</keyword>
<feature type="binding site" evidence="7 10">
    <location>
        <position position="358"/>
    </location>
    <ligand>
        <name>Mg(2+)</name>
        <dbReference type="ChEBI" id="CHEBI:18420"/>
    </ligand>
</feature>
<dbReference type="GO" id="GO:0006189">
    <property type="term" value="P:'de novo' IMP biosynthetic process"/>
    <property type="evidence" value="ECO:0007669"/>
    <property type="project" value="UniProtKB-UniRule"/>
</dbReference>
<evidence type="ECO:0000256" key="8">
    <source>
        <dbReference type="PIRNR" id="PIRNR000485"/>
    </source>
</evidence>
<dbReference type="OrthoDB" id="9801213at2"/>
<evidence type="ECO:0000256" key="5">
    <source>
        <dbReference type="ARBA" id="ARBA00022755"/>
    </source>
</evidence>
<evidence type="ECO:0000259" key="11">
    <source>
        <dbReference type="PROSITE" id="PS51278"/>
    </source>
</evidence>
<comment type="caution">
    <text evidence="7">Lacks conserved residue(s) required for the propagation of feature annotation.</text>
</comment>
<name>A0A1E5KWA5_9ENTE</name>
<gene>
    <name evidence="7" type="primary">purF</name>
    <name evidence="12" type="ORF">BCR26_14240</name>
</gene>
<dbReference type="UniPathway" id="UPA00074">
    <property type="reaction ID" value="UER00124"/>
</dbReference>
<feature type="domain" description="Glutamine amidotransferase type-2" evidence="11">
    <location>
        <begin position="12"/>
        <end position="232"/>
    </location>
</feature>
<dbReference type="InterPro" id="IPR035584">
    <property type="entry name" value="PurF_N"/>
</dbReference>
<keyword evidence="4 7" id="KW-0808">Transferase</keyword>
<keyword evidence="7 10" id="KW-0479">Metal-binding</keyword>
<dbReference type="EMBL" id="MIEK01000027">
    <property type="protein sequence ID" value="OEH82154.1"/>
    <property type="molecule type" value="Genomic_DNA"/>
</dbReference>
<dbReference type="InterPro" id="IPR005854">
    <property type="entry name" value="PurF"/>
</dbReference>
<dbReference type="RefSeq" id="WP_069698876.1">
    <property type="nucleotide sequence ID" value="NZ_JAGGMA010000046.1"/>
</dbReference>
<proteinExistence type="inferred from homology"/>
<dbReference type="EC" id="2.4.2.14" evidence="7"/>
<evidence type="ECO:0000256" key="7">
    <source>
        <dbReference type="HAMAP-Rule" id="MF_01931"/>
    </source>
</evidence>
<dbReference type="AlphaFoldDB" id="A0A1E5KWA5"/>
<evidence type="ECO:0000256" key="9">
    <source>
        <dbReference type="PIRSR" id="PIRSR000485-1"/>
    </source>
</evidence>
<organism evidence="12 13">
    <name type="scientific">Enterococcus rivorum</name>
    <dbReference type="NCBI Taxonomy" id="762845"/>
    <lineage>
        <taxon>Bacteria</taxon>
        <taxon>Bacillati</taxon>
        <taxon>Bacillota</taxon>
        <taxon>Bacilli</taxon>
        <taxon>Lactobacillales</taxon>
        <taxon>Enterococcaceae</taxon>
        <taxon>Enterococcus</taxon>
    </lineage>
</organism>
<dbReference type="GO" id="GO:0009113">
    <property type="term" value="P:purine nucleobase biosynthetic process"/>
    <property type="evidence" value="ECO:0007669"/>
    <property type="project" value="UniProtKB-UniRule"/>
</dbReference>
<dbReference type="InterPro" id="IPR029055">
    <property type="entry name" value="Ntn_hydrolases_N"/>
</dbReference>
<dbReference type="Proteomes" id="UP000095256">
    <property type="component" value="Unassembled WGS sequence"/>
</dbReference>
<reference evidence="12 13" key="1">
    <citation type="submission" date="2016-09" db="EMBL/GenBank/DDBJ databases">
        <authorList>
            <person name="Capua I."/>
            <person name="De Benedictis P."/>
            <person name="Joannis T."/>
            <person name="Lombin L.H."/>
            <person name="Cattoli G."/>
        </authorList>
    </citation>
    <scope>NUCLEOTIDE SEQUENCE [LARGE SCALE GENOMIC DNA]</scope>
    <source>
        <strain evidence="12 13">LMG 25899</strain>
    </source>
</reference>
<feature type="binding site" evidence="7 10">
    <location>
        <position position="295"/>
    </location>
    <ligand>
        <name>Mg(2+)</name>
        <dbReference type="ChEBI" id="CHEBI:18420"/>
    </ligand>
</feature>
<dbReference type="Gene3D" id="3.40.50.2020">
    <property type="match status" value="1"/>
</dbReference>
<dbReference type="InterPro" id="IPR017932">
    <property type="entry name" value="GATase_2_dom"/>
</dbReference>
<evidence type="ECO:0000256" key="10">
    <source>
        <dbReference type="PIRSR" id="PIRSR000485-2"/>
    </source>
</evidence>
<evidence type="ECO:0000256" key="1">
    <source>
        <dbReference type="ARBA" id="ARBA00005209"/>
    </source>
</evidence>
<evidence type="ECO:0000313" key="13">
    <source>
        <dbReference type="Proteomes" id="UP000095256"/>
    </source>
</evidence>
<evidence type="ECO:0000256" key="4">
    <source>
        <dbReference type="ARBA" id="ARBA00022679"/>
    </source>
</evidence>
<comment type="similarity">
    <text evidence="2 7 8">In the C-terminal section; belongs to the purine/pyrimidine phosphoribosyltransferase family.</text>
</comment>
<comment type="caution">
    <text evidence="12">The sequence shown here is derived from an EMBL/GenBank/DDBJ whole genome shotgun (WGS) entry which is preliminary data.</text>
</comment>
<sequence>MTDFKSSLNEECGIFGVYNYTQAAELTLHGLHQLQHRGHDGAGIVTYSKKNLLNHRGVGLVSTVFNKGIEENLFGDIAIGHVRYATAGKSEIKNVQPFISQPKKQEAPFAYAHNGHIVNSDTLKTELRNKGIEFQTDSDSEILEHLIYEGKHELFEDNLKSALSRIKGAFVYVVLKERQLFIARDPNGFRPVSIARLKDSYIVSSETCTFDMIGATFIHELEPGELVKIDDSGIKKEFYTKNTNLSICSMEFIYFSRPESTIGGVNIYNARKRMGEYLSKQDSVNADIVIGVPDSGIPAAIGFSKESKIPFEQAIIKNKYVGRTFIQSSQELRESSVSSKFSVIKEVVRGKKIIIVDDSIVRGTTIKWLIYLLKHAGAKEVHVRIASPPFKYPCFFGIDIPSTDELIASKMNIEEVCSVIGADSLIYLNIENLIKSINLPKTTLTNNGLCIAYFTGNYPIDLCDCAINL</sequence>
<dbReference type="SUPFAM" id="SSF56235">
    <property type="entry name" value="N-terminal nucleophile aminohydrolases (Ntn hydrolases)"/>
    <property type="match status" value="1"/>
</dbReference>
<keyword evidence="3 7" id="KW-0328">Glycosyltransferase</keyword>
<keyword evidence="7 10" id="KW-0460">Magnesium</keyword>
<dbReference type="PIRSF" id="PIRSF000485">
    <property type="entry name" value="Amd_phspho_trans"/>
    <property type="match status" value="1"/>
</dbReference>
<dbReference type="InterPro" id="IPR029057">
    <property type="entry name" value="PRTase-like"/>
</dbReference>
<evidence type="ECO:0000256" key="2">
    <source>
        <dbReference type="ARBA" id="ARBA00010138"/>
    </source>
</evidence>
<feature type="binding site" evidence="7 10">
    <location>
        <position position="357"/>
    </location>
    <ligand>
        <name>Mg(2+)</name>
        <dbReference type="ChEBI" id="CHEBI:18420"/>
    </ligand>
</feature>
<comment type="function">
    <text evidence="7">Catalyzes the formation of phosphoribosylamine from phosphoribosylpyrophosphate (PRPP) and glutamine.</text>
</comment>
<dbReference type="STRING" id="762845.BCR26_14240"/>
<comment type="catalytic activity">
    <reaction evidence="7 8">
        <text>5-phospho-beta-D-ribosylamine + L-glutamate + diphosphate = 5-phospho-alpha-D-ribose 1-diphosphate + L-glutamine + H2O</text>
        <dbReference type="Rhea" id="RHEA:14905"/>
        <dbReference type="ChEBI" id="CHEBI:15377"/>
        <dbReference type="ChEBI" id="CHEBI:29985"/>
        <dbReference type="ChEBI" id="CHEBI:33019"/>
        <dbReference type="ChEBI" id="CHEBI:58017"/>
        <dbReference type="ChEBI" id="CHEBI:58359"/>
        <dbReference type="ChEBI" id="CHEBI:58681"/>
        <dbReference type="EC" id="2.4.2.14"/>
    </reaction>
</comment>
<dbReference type="GO" id="GO:0004044">
    <property type="term" value="F:amidophosphoribosyltransferase activity"/>
    <property type="evidence" value="ECO:0007669"/>
    <property type="project" value="UniProtKB-UniRule"/>
</dbReference>
<comment type="cofactor">
    <cofactor evidence="7 10">
        <name>Mg(2+)</name>
        <dbReference type="ChEBI" id="CHEBI:18420"/>
    </cofactor>
    <text evidence="7 10">Binds 1 Mg(2+) ion per subunit.</text>
</comment>
<dbReference type="Gene3D" id="3.60.20.10">
    <property type="entry name" value="Glutamine Phosphoribosylpyrophosphate, subunit 1, domain 1"/>
    <property type="match status" value="1"/>
</dbReference>
<dbReference type="InterPro" id="IPR000836">
    <property type="entry name" value="PRTase_dom"/>
</dbReference>
<dbReference type="Pfam" id="PF00156">
    <property type="entry name" value="Pribosyltran"/>
    <property type="match status" value="1"/>
</dbReference>
<dbReference type="CDD" id="cd00715">
    <property type="entry name" value="GPATase_N"/>
    <property type="match status" value="1"/>
</dbReference>
<feature type="active site" description="Nucleophile" evidence="7 9">
    <location>
        <position position="12"/>
    </location>
</feature>
<evidence type="ECO:0000256" key="3">
    <source>
        <dbReference type="ARBA" id="ARBA00022676"/>
    </source>
</evidence>
<dbReference type="NCBIfam" id="TIGR01134">
    <property type="entry name" value="purF"/>
    <property type="match status" value="1"/>
</dbReference>
<dbReference type="SUPFAM" id="SSF53271">
    <property type="entry name" value="PRTase-like"/>
    <property type="match status" value="1"/>
</dbReference>
<dbReference type="GO" id="GO:0000287">
    <property type="term" value="F:magnesium ion binding"/>
    <property type="evidence" value="ECO:0007669"/>
    <property type="project" value="UniProtKB-UniRule"/>
</dbReference>
<evidence type="ECO:0000256" key="6">
    <source>
        <dbReference type="ARBA" id="ARBA00022962"/>
    </source>
</evidence>
<dbReference type="PROSITE" id="PS51278">
    <property type="entry name" value="GATASE_TYPE_2"/>
    <property type="match status" value="1"/>
</dbReference>